<dbReference type="AlphaFoldDB" id="A0A915HY34"/>
<sequence>MNITNYIVIATFTRQFVLLLIIYSIINSGSGGWAEETCKGQKFSQKSSAAVAGNGTAAQRIYICLAVPHCKNVSRYVEAAMQHDKETHPVVRTFDVGYYKDCDLIWPVFDECYNRFKSETANQSSNIGNISLILAGPWCDEIPRARRAVHRLKFDNKHNVIFLTASLNVAAPRYGVQAGSSASDHVDYPLTVLLYGLERRYGQLLYYLLSEHFKWKRYVMVNLLSTQKRMENSYCDDMFTYVRLLAAKVGHVMTELYTYRIPAKARTLDDEVEYLRQFWRQLTANNRVIVVCGSIERVVRMIEKMAPVVGAKYGVILVKGSFGESDRFVRHLLSRREFRFEPCHSLCKSDEENQDIDEVTICENGDFLFFTTILYP</sequence>
<proteinExistence type="predicted"/>
<feature type="transmembrane region" description="Helical" evidence="1">
    <location>
        <begin position="6"/>
        <end position="26"/>
    </location>
</feature>
<evidence type="ECO:0000256" key="1">
    <source>
        <dbReference type="SAM" id="Phobius"/>
    </source>
</evidence>
<reference evidence="3" key="1">
    <citation type="submission" date="2022-11" db="UniProtKB">
        <authorList>
            <consortium name="WormBaseParasite"/>
        </authorList>
    </citation>
    <scope>IDENTIFICATION</scope>
</reference>
<dbReference type="Proteomes" id="UP000887565">
    <property type="component" value="Unplaced"/>
</dbReference>
<evidence type="ECO:0000313" key="3">
    <source>
        <dbReference type="WBParaSite" id="nRc.2.0.1.t06343-RA"/>
    </source>
</evidence>
<keyword evidence="1" id="KW-1133">Transmembrane helix</keyword>
<name>A0A915HY34_ROMCU</name>
<keyword evidence="1" id="KW-0812">Transmembrane</keyword>
<accession>A0A915HY34</accession>
<keyword evidence="1" id="KW-0472">Membrane</keyword>
<evidence type="ECO:0000313" key="2">
    <source>
        <dbReference type="Proteomes" id="UP000887565"/>
    </source>
</evidence>
<dbReference type="WBParaSite" id="nRc.2.0.1.t06343-RA">
    <property type="protein sequence ID" value="nRc.2.0.1.t06343-RA"/>
    <property type="gene ID" value="nRc.2.0.1.g06343"/>
</dbReference>
<protein>
    <submittedName>
        <fullName evidence="3">Receptor ligand binding region domain-containing protein</fullName>
    </submittedName>
</protein>
<organism evidence="2 3">
    <name type="scientific">Romanomermis culicivorax</name>
    <name type="common">Nematode worm</name>
    <dbReference type="NCBI Taxonomy" id="13658"/>
    <lineage>
        <taxon>Eukaryota</taxon>
        <taxon>Metazoa</taxon>
        <taxon>Ecdysozoa</taxon>
        <taxon>Nematoda</taxon>
        <taxon>Enoplea</taxon>
        <taxon>Dorylaimia</taxon>
        <taxon>Mermithida</taxon>
        <taxon>Mermithoidea</taxon>
        <taxon>Mermithidae</taxon>
        <taxon>Romanomermis</taxon>
    </lineage>
</organism>
<keyword evidence="2" id="KW-1185">Reference proteome</keyword>